<evidence type="ECO:0008006" key="7">
    <source>
        <dbReference type="Google" id="ProtNLM"/>
    </source>
</evidence>
<dbReference type="InterPro" id="IPR006222">
    <property type="entry name" value="GCVT_N"/>
</dbReference>
<dbReference type="PANTHER" id="PTHR43757">
    <property type="entry name" value="AMINOMETHYLTRANSFERASE"/>
    <property type="match status" value="1"/>
</dbReference>
<feature type="domain" description="FAD dependent oxidoreductase central" evidence="4">
    <location>
        <begin position="1"/>
        <end position="51"/>
    </location>
</feature>
<dbReference type="EMBL" id="AZHX01000788">
    <property type="protein sequence ID" value="ETX06079.1"/>
    <property type="molecule type" value="Genomic_DNA"/>
</dbReference>
<protein>
    <recommendedName>
        <fullName evidence="7">Aminomethyltransferase</fullName>
    </recommendedName>
</protein>
<dbReference type="SUPFAM" id="SSF101790">
    <property type="entry name" value="Aminomethyltransferase beta-barrel domain"/>
    <property type="match status" value="1"/>
</dbReference>
<dbReference type="InterPro" id="IPR013977">
    <property type="entry name" value="GcvT_C"/>
</dbReference>
<dbReference type="InterPro" id="IPR029043">
    <property type="entry name" value="GcvT/YgfZ_C"/>
</dbReference>
<evidence type="ECO:0000259" key="2">
    <source>
        <dbReference type="Pfam" id="PF01571"/>
    </source>
</evidence>
<dbReference type="InterPro" id="IPR028896">
    <property type="entry name" value="GcvT/YgfZ/DmdA"/>
</dbReference>
<dbReference type="Proteomes" id="UP000019140">
    <property type="component" value="Unassembled WGS sequence"/>
</dbReference>
<dbReference type="Pfam" id="PF01571">
    <property type="entry name" value="GCV_T"/>
    <property type="match status" value="1"/>
</dbReference>
<dbReference type="InterPro" id="IPR027266">
    <property type="entry name" value="TrmE/GcvT-like"/>
</dbReference>
<dbReference type="InterPro" id="IPR032503">
    <property type="entry name" value="FAO_M"/>
</dbReference>
<dbReference type="Gene3D" id="2.40.30.110">
    <property type="entry name" value="Aminomethyltransferase beta-barrel domains"/>
    <property type="match status" value="1"/>
</dbReference>
<keyword evidence="6" id="KW-1185">Reference proteome</keyword>
<evidence type="ECO:0000259" key="3">
    <source>
        <dbReference type="Pfam" id="PF08669"/>
    </source>
</evidence>
<dbReference type="PIRSF" id="PIRSF006487">
    <property type="entry name" value="GcvT"/>
    <property type="match status" value="1"/>
</dbReference>
<dbReference type="SUPFAM" id="SSF103025">
    <property type="entry name" value="Folate-binding domain"/>
    <property type="match status" value="1"/>
</dbReference>
<gene>
    <name evidence="5" type="ORF">ETSY2_19240</name>
</gene>
<reference evidence="5 6" key="1">
    <citation type="journal article" date="2014" name="Nature">
        <title>An environmental bacterial taxon with a large and distinct metabolic repertoire.</title>
        <authorList>
            <person name="Wilson M.C."/>
            <person name="Mori T."/>
            <person name="Ruckert C."/>
            <person name="Uria A.R."/>
            <person name="Helf M.J."/>
            <person name="Takada K."/>
            <person name="Gernert C."/>
            <person name="Steffens U.A."/>
            <person name="Heycke N."/>
            <person name="Schmitt S."/>
            <person name="Rinke C."/>
            <person name="Helfrich E.J."/>
            <person name="Brachmann A.O."/>
            <person name="Gurgui C."/>
            <person name="Wakimoto T."/>
            <person name="Kracht M."/>
            <person name="Crusemann M."/>
            <person name="Hentschel U."/>
            <person name="Abe I."/>
            <person name="Matsunaga S."/>
            <person name="Kalinowski J."/>
            <person name="Takeyama H."/>
            <person name="Piel J."/>
        </authorList>
    </citation>
    <scope>NUCLEOTIDE SEQUENCE [LARGE SCALE GENOMIC DNA]</scope>
    <source>
        <strain evidence="6">TSY2</strain>
    </source>
</reference>
<feature type="domain" description="GCVT N-terminal" evidence="2">
    <location>
        <begin position="53"/>
        <end position="330"/>
    </location>
</feature>
<organism evidence="5 6">
    <name type="scientific">Candidatus Entotheonella gemina</name>
    <dbReference type="NCBI Taxonomy" id="1429439"/>
    <lineage>
        <taxon>Bacteria</taxon>
        <taxon>Pseudomonadati</taxon>
        <taxon>Nitrospinota/Tectimicrobiota group</taxon>
        <taxon>Candidatus Tectimicrobiota</taxon>
        <taxon>Candidatus Entotheonellia</taxon>
        <taxon>Candidatus Entotheonellales</taxon>
        <taxon>Candidatus Entotheonellaceae</taxon>
        <taxon>Candidatus Entotheonella</taxon>
    </lineage>
</organism>
<name>W4M6U7_9BACT</name>
<dbReference type="HOGENOM" id="CLU_007884_11_4_7"/>
<dbReference type="PANTHER" id="PTHR43757:SF15">
    <property type="entry name" value="PYRUVATE DEHYDROGENASE PHOSPHATASE REGULATORY SUBUNIT, MITOCHONDRIAL-LIKE"/>
    <property type="match status" value="1"/>
</dbReference>
<evidence type="ECO:0000313" key="6">
    <source>
        <dbReference type="Proteomes" id="UP000019140"/>
    </source>
</evidence>
<feature type="domain" description="Aminomethyltransferase C-terminal" evidence="3">
    <location>
        <begin position="351"/>
        <end position="435"/>
    </location>
</feature>
<dbReference type="Gene3D" id="3.30.70.1400">
    <property type="entry name" value="Aminomethyltransferase beta-barrel domains"/>
    <property type="match status" value="1"/>
</dbReference>
<evidence type="ECO:0000256" key="1">
    <source>
        <dbReference type="PIRSR" id="PIRSR006487-1"/>
    </source>
</evidence>
<evidence type="ECO:0000259" key="4">
    <source>
        <dbReference type="Pfam" id="PF16350"/>
    </source>
</evidence>
<comment type="caution">
    <text evidence="5">The sequence shown here is derived from an EMBL/GenBank/DDBJ whole genome shotgun (WGS) entry which is preliminary data.</text>
</comment>
<feature type="binding site" evidence="1">
    <location>
        <position position="263"/>
    </location>
    <ligand>
        <name>substrate</name>
    </ligand>
</feature>
<evidence type="ECO:0000313" key="5">
    <source>
        <dbReference type="EMBL" id="ETX06079.1"/>
    </source>
</evidence>
<proteinExistence type="predicted"/>
<dbReference type="Gene3D" id="3.30.1360.120">
    <property type="entry name" value="Probable tRNA modification gtpase trme, domain 1"/>
    <property type="match status" value="1"/>
</dbReference>
<dbReference type="Pfam" id="PF08669">
    <property type="entry name" value="GCV_T_C"/>
    <property type="match status" value="1"/>
</dbReference>
<sequence length="443" mass="49623">MDISDVDIRRMQPFQSNRHYLHDRTVEGLGLLYAMHWPFRQYETARDVRRSPLHDRLAACGACFGEAAGWERPNWYAPDGVEPQYAYSYGRQNWFAYAAEEHRAVREGVGLFDQTSFAKFLLQGRDAEAVLNRVCANNVAVPVGKVVYTPWLNPRGGIEADLTVTRMAPDQFLIVTSVTSQTRDFHWLSTHIPDDAHAFLTDVTSAYSVLGVMGPSSRQLLSTLTPADLSNAAFPFGTSKEIEMGYAWVRASRITYVGELGWELYIPTEYAVPIYDRLVEAGAEFGLKHCGYHAMNSLRLEKGYRHWGHDITDEDTPLEAGLGFTVAWDKPGGFIGREALLKQKEAGPLRKRLVGFVLDDPEPLLYHDEPIYRDGVMAGCTTSAMFGHTVGRSVCLGYVHADTGVTASDLKRSRFEIDIAGQRVSARPSLRAFVDPKHERVRG</sequence>
<accession>W4M6U7</accession>
<dbReference type="Pfam" id="PF16350">
    <property type="entry name" value="FAO_M"/>
    <property type="match status" value="1"/>
</dbReference>
<dbReference type="AlphaFoldDB" id="W4M6U7"/>
<dbReference type="PATRIC" id="fig|1429439.4.peg.3262"/>